<dbReference type="PANTHER" id="PTHR43280">
    <property type="entry name" value="ARAC-FAMILY TRANSCRIPTIONAL REGULATOR"/>
    <property type="match status" value="1"/>
</dbReference>
<keyword evidence="3" id="KW-0804">Transcription</keyword>
<name>A0A290QHK7_9BACT</name>
<dbReference type="InterPro" id="IPR014710">
    <property type="entry name" value="RmlC-like_jellyroll"/>
</dbReference>
<dbReference type="SMART" id="SM00342">
    <property type="entry name" value="HTH_ARAC"/>
    <property type="match status" value="1"/>
</dbReference>
<dbReference type="PROSITE" id="PS01124">
    <property type="entry name" value="HTH_ARAC_FAMILY_2"/>
    <property type="match status" value="1"/>
</dbReference>
<protein>
    <submittedName>
        <fullName evidence="5">AraC family transcriptional regulator</fullName>
    </submittedName>
</protein>
<evidence type="ECO:0000256" key="2">
    <source>
        <dbReference type="ARBA" id="ARBA00023125"/>
    </source>
</evidence>
<dbReference type="Gene3D" id="1.10.10.60">
    <property type="entry name" value="Homeodomain-like"/>
    <property type="match status" value="2"/>
</dbReference>
<dbReference type="Pfam" id="PF12833">
    <property type="entry name" value="HTH_18"/>
    <property type="match status" value="1"/>
</dbReference>
<dbReference type="InterPro" id="IPR011051">
    <property type="entry name" value="RmlC_Cupin_sf"/>
</dbReference>
<dbReference type="AlphaFoldDB" id="A0A290QHK7"/>
<dbReference type="Proteomes" id="UP000217265">
    <property type="component" value="Chromosome"/>
</dbReference>
<organism evidence="5 6">
    <name type="scientific">Nibricoccus aquaticus</name>
    <dbReference type="NCBI Taxonomy" id="2576891"/>
    <lineage>
        <taxon>Bacteria</taxon>
        <taxon>Pseudomonadati</taxon>
        <taxon>Verrucomicrobiota</taxon>
        <taxon>Opitutia</taxon>
        <taxon>Opitutales</taxon>
        <taxon>Opitutaceae</taxon>
        <taxon>Nibricoccus</taxon>
    </lineage>
</organism>
<dbReference type="SUPFAM" id="SSF46689">
    <property type="entry name" value="Homeodomain-like"/>
    <property type="match status" value="2"/>
</dbReference>
<evidence type="ECO:0000259" key="4">
    <source>
        <dbReference type="PROSITE" id="PS01124"/>
    </source>
</evidence>
<dbReference type="PRINTS" id="PR00032">
    <property type="entry name" value="HTHARAC"/>
</dbReference>
<evidence type="ECO:0000313" key="6">
    <source>
        <dbReference type="Proteomes" id="UP000217265"/>
    </source>
</evidence>
<dbReference type="RefSeq" id="WP_096054964.1">
    <property type="nucleotide sequence ID" value="NZ_CP023344.1"/>
</dbReference>
<sequence>MIQLDTAHPDFTSYGLSCVRWNPSPMRGPDHHNEIQLNMLCRGRVTYLIGAEKVKVKAGHLTAFWAAIPHQIIDYEPDTEYYVATLPLAWFLQCELPDTLVQPLMRGQVVEEPSLERGEFDAAFFREWTADLKAGVGGIREIVTQEMETRLRRLAVVLEAAKTGSRKRGHAKLQVGGLNKVERMVCYIAQNYMEPITAEDIGRVAGLHPNSAMRLFKKTFGSTLVDHLTHHRVFHAKRLLATTDQKIVDIAFSSGFNSISRFNEAFRHACGCTPRAFRTEHELGAGQ</sequence>
<dbReference type="PANTHER" id="PTHR43280:SF27">
    <property type="entry name" value="TRANSCRIPTIONAL REGULATOR MTLR"/>
    <property type="match status" value="1"/>
</dbReference>
<proteinExistence type="predicted"/>
<dbReference type="InterPro" id="IPR018062">
    <property type="entry name" value="HTH_AraC-typ_CS"/>
</dbReference>
<keyword evidence="1" id="KW-0805">Transcription regulation</keyword>
<dbReference type="InterPro" id="IPR018060">
    <property type="entry name" value="HTH_AraC"/>
</dbReference>
<evidence type="ECO:0000256" key="3">
    <source>
        <dbReference type="ARBA" id="ARBA00023163"/>
    </source>
</evidence>
<keyword evidence="6" id="KW-1185">Reference proteome</keyword>
<dbReference type="EMBL" id="CP023344">
    <property type="protein sequence ID" value="ATC63332.1"/>
    <property type="molecule type" value="Genomic_DNA"/>
</dbReference>
<dbReference type="InterPro" id="IPR009057">
    <property type="entry name" value="Homeodomain-like_sf"/>
</dbReference>
<dbReference type="OrthoDB" id="9799319at2"/>
<gene>
    <name evidence="5" type="ORF">CMV30_04840</name>
</gene>
<dbReference type="SUPFAM" id="SSF51182">
    <property type="entry name" value="RmlC-like cupins"/>
    <property type="match status" value="1"/>
</dbReference>
<reference evidence="5 6" key="1">
    <citation type="submission" date="2017-09" db="EMBL/GenBank/DDBJ databases">
        <title>Complete genome sequence of Verrucomicrobial strain HZ-65, isolated from freshwater.</title>
        <authorList>
            <person name="Choi A."/>
        </authorList>
    </citation>
    <scope>NUCLEOTIDE SEQUENCE [LARGE SCALE GENOMIC DNA]</scope>
    <source>
        <strain evidence="5 6">HZ-65</strain>
    </source>
</reference>
<dbReference type="GO" id="GO:0043565">
    <property type="term" value="F:sequence-specific DNA binding"/>
    <property type="evidence" value="ECO:0007669"/>
    <property type="project" value="InterPro"/>
</dbReference>
<dbReference type="InterPro" id="IPR020449">
    <property type="entry name" value="Tscrpt_reg_AraC-type_HTH"/>
</dbReference>
<keyword evidence="2" id="KW-0238">DNA-binding</keyword>
<accession>A0A290QHK7</accession>
<evidence type="ECO:0000256" key="1">
    <source>
        <dbReference type="ARBA" id="ARBA00023015"/>
    </source>
</evidence>
<evidence type="ECO:0000313" key="5">
    <source>
        <dbReference type="EMBL" id="ATC63332.1"/>
    </source>
</evidence>
<dbReference type="GO" id="GO:0003700">
    <property type="term" value="F:DNA-binding transcription factor activity"/>
    <property type="evidence" value="ECO:0007669"/>
    <property type="project" value="InterPro"/>
</dbReference>
<dbReference type="PROSITE" id="PS00041">
    <property type="entry name" value="HTH_ARAC_FAMILY_1"/>
    <property type="match status" value="1"/>
</dbReference>
<dbReference type="Gene3D" id="2.60.120.10">
    <property type="entry name" value="Jelly Rolls"/>
    <property type="match status" value="1"/>
</dbReference>
<dbReference type="KEGG" id="vbh:CMV30_04840"/>
<feature type="domain" description="HTH araC/xylS-type" evidence="4">
    <location>
        <begin position="182"/>
        <end position="280"/>
    </location>
</feature>